<dbReference type="InterPro" id="IPR055135">
    <property type="entry name" value="PRMT_dom"/>
</dbReference>
<keyword evidence="4 12" id="KW-0489">Methyltransferase</keyword>
<dbReference type="FunFam" id="3.40.50.150:FF:000003">
    <property type="entry name" value="Blast:Protein arginine N-methyltransferase 1"/>
    <property type="match status" value="1"/>
</dbReference>
<feature type="compositionally biased region" description="Basic and acidic residues" evidence="13">
    <location>
        <begin position="193"/>
        <end position="206"/>
    </location>
</feature>
<dbReference type="AlphaFoldDB" id="A0AAJ8JR12"/>
<keyword evidence="6 12" id="KW-0949">S-adenosyl-L-methionine</keyword>
<evidence type="ECO:0000256" key="7">
    <source>
        <dbReference type="ARBA" id="ARBA00022723"/>
    </source>
</evidence>
<dbReference type="EMBL" id="CP143785">
    <property type="protein sequence ID" value="WVN86841.1"/>
    <property type="molecule type" value="Genomic_DNA"/>
</dbReference>
<evidence type="ECO:0000256" key="4">
    <source>
        <dbReference type="ARBA" id="ARBA00022603"/>
    </source>
</evidence>
<dbReference type="Pfam" id="PF21137">
    <property type="entry name" value="ANM3_C2H2_Zf"/>
    <property type="match status" value="1"/>
</dbReference>
<feature type="region of interest" description="Disordered" evidence="13">
    <location>
        <begin position="187"/>
        <end position="206"/>
    </location>
</feature>
<keyword evidence="3" id="KW-0963">Cytoplasm</keyword>
<keyword evidence="7" id="KW-0479">Metal-binding</keyword>
<keyword evidence="17" id="KW-1185">Reference proteome</keyword>
<evidence type="ECO:0000256" key="8">
    <source>
        <dbReference type="ARBA" id="ARBA00022771"/>
    </source>
</evidence>
<organism evidence="16 17">
    <name type="scientific">Cryptococcus depauperatus CBS 7841</name>
    <dbReference type="NCBI Taxonomy" id="1295531"/>
    <lineage>
        <taxon>Eukaryota</taxon>
        <taxon>Fungi</taxon>
        <taxon>Dikarya</taxon>
        <taxon>Basidiomycota</taxon>
        <taxon>Agaricomycotina</taxon>
        <taxon>Tremellomycetes</taxon>
        <taxon>Tremellales</taxon>
        <taxon>Cryptococcaceae</taxon>
        <taxon>Cryptococcus</taxon>
    </lineage>
</organism>
<dbReference type="SUPFAM" id="SSF53335">
    <property type="entry name" value="S-adenosyl-L-methionine-dependent methyltransferases"/>
    <property type="match status" value="1"/>
</dbReference>
<reference evidence="16" key="3">
    <citation type="submission" date="2024-01" db="EMBL/GenBank/DDBJ databases">
        <authorList>
            <person name="Coelho M.A."/>
            <person name="David-Palma M."/>
            <person name="Shea T."/>
            <person name="Sun S."/>
            <person name="Cuomo C.A."/>
            <person name="Heitman J."/>
        </authorList>
    </citation>
    <scope>NUCLEOTIDE SEQUENCE</scope>
    <source>
        <strain evidence="16">CBS 7841</strain>
    </source>
</reference>
<evidence type="ECO:0000256" key="3">
    <source>
        <dbReference type="ARBA" id="ARBA00022490"/>
    </source>
</evidence>
<evidence type="ECO:0000256" key="6">
    <source>
        <dbReference type="ARBA" id="ARBA00022691"/>
    </source>
</evidence>
<dbReference type="Gene3D" id="2.70.160.11">
    <property type="entry name" value="Hnrnp arginine n-methyltransferase1"/>
    <property type="match status" value="1"/>
</dbReference>
<dbReference type="RefSeq" id="XP_066067541.1">
    <property type="nucleotide sequence ID" value="XM_066211444.1"/>
</dbReference>
<comment type="catalytic activity">
    <reaction evidence="10">
        <text>L-arginyl-[protein] + 2 S-adenosyl-L-methionine = N(omega),N(omega)-dimethyl-L-arginyl-[protein] + 2 S-adenosyl-L-homocysteine + 2 H(+)</text>
        <dbReference type="Rhea" id="RHEA:48096"/>
        <dbReference type="Rhea" id="RHEA-COMP:10532"/>
        <dbReference type="Rhea" id="RHEA-COMP:11991"/>
        <dbReference type="ChEBI" id="CHEBI:15378"/>
        <dbReference type="ChEBI" id="CHEBI:29965"/>
        <dbReference type="ChEBI" id="CHEBI:57856"/>
        <dbReference type="ChEBI" id="CHEBI:59789"/>
        <dbReference type="ChEBI" id="CHEBI:61897"/>
        <dbReference type="EC" id="2.1.1.319"/>
    </reaction>
    <physiologicalReaction direction="left-to-right" evidence="10">
        <dbReference type="Rhea" id="RHEA:48097"/>
    </physiologicalReaction>
</comment>
<feature type="domain" description="Protein arginine N-methyltransferase" evidence="15">
    <location>
        <begin position="362"/>
        <end position="459"/>
    </location>
</feature>
<keyword evidence="5 12" id="KW-0808">Transferase</keyword>
<dbReference type="GO" id="GO:0005634">
    <property type="term" value="C:nucleus"/>
    <property type="evidence" value="ECO:0007669"/>
    <property type="project" value="TreeGrafter"/>
</dbReference>
<reference evidence="16" key="2">
    <citation type="journal article" date="2022" name="Elife">
        <title>Obligate sexual reproduction of a homothallic fungus closely related to the Cryptococcus pathogenic species complex.</title>
        <authorList>
            <person name="Passer A.R."/>
            <person name="Clancey S.A."/>
            <person name="Shea T."/>
            <person name="David-Palma M."/>
            <person name="Averette A.F."/>
            <person name="Boekhout T."/>
            <person name="Porcel B.M."/>
            <person name="Nowrousian M."/>
            <person name="Cuomo C.A."/>
            <person name="Sun S."/>
            <person name="Heitman J."/>
            <person name="Coelho M.A."/>
        </authorList>
    </citation>
    <scope>NUCLEOTIDE SEQUENCE</scope>
    <source>
        <strain evidence="16">CBS 7841</strain>
    </source>
</reference>
<reference evidence="16" key="1">
    <citation type="submission" date="2016-06" db="EMBL/GenBank/DDBJ databases">
        <authorList>
            <person name="Cuomo C."/>
            <person name="Litvintseva A."/>
            <person name="Heitman J."/>
            <person name="Chen Y."/>
            <person name="Sun S."/>
            <person name="Springer D."/>
            <person name="Dromer F."/>
            <person name="Young S."/>
            <person name="Zeng Q."/>
            <person name="Chapman S."/>
            <person name="Gujja S."/>
            <person name="Saif S."/>
            <person name="Birren B."/>
        </authorList>
    </citation>
    <scope>NUCLEOTIDE SEQUENCE</scope>
    <source>
        <strain evidence="16">CBS 7841</strain>
    </source>
</reference>
<dbReference type="SUPFAM" id="SSF57667">
    <property type="entry name" value="beta-beta-alpha zinc fingers"/>
    <property type="match status" value="1"/>
</dbReference>
<evidence type="ECO:0000259" key="14">
    <source>
        <dbReference type="Pfam" id="PF21137"/>
    </source>
</evidence>
<name>A0AAJ8JR12_9TREE</name>
<dbReference type="InterPro" id="IPR025799">
    <property type="entry name" value="Arg_MeTrfase"/>
</dbReference>
<dbReference type="PROSITE" id="PS51678">
    <property type="entry name" value="SAM_MT_PRMT"/>
    <property type="match status" value="1"/>
</dbReference>
<comment type="subcellular location">
    <subcellularLocation>
        <location evidence="1">Cytoplasm</location>
        <location evidence="1">Cytosol</location>
    </subcellularLocation>
</comment>
<dbReference type="PANTHER" id="PTHR11006">
    <property type="entry name" value="PROTEIN ARGININE N-METHYLTRANSFERASE"/>
    <property type="match status" value="1"/>
</dbReference>
<dbReference type="InterPro" id="IPR049482">
    <property type="entry name" value="ANM3-like_C2H2_Zf"/>
</dbReference>
<dbReference type="GO" id="GO:0032259">
    <property type="term" value="P:methylation"/>
    <property type="evidence" value="ECO:0007669"/>
    <property type="project" value="UniProtKB-KW"/>
</dbReference>
<evidence type="ECO:0000256" key="5">
    <source>
        <dbReference type="ARBA" id="ARBA00022679"/>
    </source>
</evidence>
<evidence type="ECO:0000256" key="1">
    <source>
        <dbReference type="ARBA" id="ARBA00004514"/>
    </source>
</evidence>
<dbReference type="GO" id="GO:0005829">
    <property type="term" value="C:cytosol"/>
    <property type="evidence" value="ECO:0007669"/>
    <property type="project" value="UniProtKB-SubCell"/>
</dbReference>
<proteinExistence type="predicted"/>
<dbReference type="GO" id="GO:0042054">
    <property type="term" value="F:histone methyltransferase activity"/>
    <property type="evidence" value="ECO:0007669"/>
    <property type="project" value="TreeGrafter"/>
</dbReference>
<dbReference type="KEGG" id="cdep:91086227"/>
<evidence type="ECO:0000256" key="9">
    <source>
        <dbReference type="ARBA" id="ARBA00022833"/>
    </source>
</evidence>
<dbReference type="GeneID" id="91086227"/>
<sequence>MSLKFNSTTAASISSGSSTVPDENDDRCSDWASSLGDARQTKSLFDETILPTPDLALEYDIEKYDFDLRDAFKKIGLDLFGRIKLINLVRNAGLNKSQIYALSAEDPVFQDNNFLNPVIPDDPLLQFDFDDSWSDDEVPLCTSSAEPSDKTMLPEAQRITLLEAELEKARKDLAAMQILINKTMASEDEDDVKDVQDDGKRKGKEVARDDDTHYFHSYEENDIHEIMLKDTVRTVSYARFILSNPSVFEGATVMDVGCGTGILSMFAAKAGAKHVYAIEASGLAVKARENIHKNGFASVVTVIQGKVEDIQLPVKEVDVIVSEWMGYMLLYESMLDSVLVARDRFLAPTGLMAPSQTRLVLSAITGDRVCRERVDFWKSPYGFDLSVMSSVYFDEGLTEVVDKEEVITTESIVRDINSHSATVKSLDFSSPFCLRAISPFSTTVRAFLTHFDTFFSPISGNASHFSPEESVHVRPFRDDEYTRTVKPLPPPPEKSGVEISFTTGPHGKCTHWKQVVFLLHEPVELSPDDEIQGQFKCRKSETNSRELDVEIRWAKARKDDNREKTFTVQAFKVR</sequence>
<dbReference type="Pfam" id="PF06325">
    <property type="entry name" value="PrmA"/>
    <property type="match status" value="1"/>
</dbReference>
<feature type="domain" description="Protein arginine N-methyltransferase 3-like C2H2 zinc finger" evidence="14">
    <location>
        <begin position="73"/>
        <end position="117"/>
    </location>
</feature>
<evidence type="ECO:0000256" key="12">
    <source>
        <dbReference type="PROSITE-ProRule" id="PRU01015"/>
    </source>
</evidence>
<evidence type="ECO:0000313" key="16">
    <source>
        <dbReference type="EMBL" id="WVN86841.1"/>
    </source>
</evidence>
<comment type="catalytic activity">
    <reaction evidence="11">
        <text>L-arginyl-[protein] + S-adenosyl-L-methionine = N(omega)-methyl-L-arginyl-[protein] + S-adenosyl-L-homocysteine + H(+)</text>
        <dbReference type="Rhea" id="RHEA:48100"/>
        <dbReference type="Rhea" id="RHEA-COMP:10532"/>
        <dbReference type="Rhea" id="RHEA-COMP:11990"/>
        <dbReference type="ChEBI" id="CHEBI:15378"/>
        <dbReference type="ChEBI" id="CHEBI:29965"/>
        <dbReference type="ChEBI" id="CHEBI:57856"/>
        <dbReference type="ChEBI" id="CHEBI:59789"/>
        <dbReference type="ChEBI" id="CHEBI:65280"/>
    </reaction>
    <physiologicalReaction direction="left-to-right" evidence="11">
        <dbReference type="Rhea" id="RHEA:48101"/>
    </physiologicalReaction>
</comment>
<evidence type="ECO:0000256" key="11">
    <source>
        <dbReference type="ARBA" id="ARBA00049303"/>
    </source>
</evidence>
<dbReference type="EC" id="2.1.1.319" evidence="2"/>
<dbReference type="Gene3D" id="3.40.50.150">
    <property type="entry name" value="Vaccinia Virus protein VP39"/>
    <property type="match status" value="1"/>
</dbReference>
<protein>
    <recommendedName>
        <fullName evidence="2">type I protein arginine methyltransferase</fullName>
        <ecNumber evidence="2">2.1.1.319</ecNumber>
    </recommendedName>
</protein>
<dbReference type="Proteomes" id="UP000094043">
    <property type="component" value="Chromosome 2"/>
</dbReference>
<evidence type="ECO:0000256" key="2">
    <source>
        <dbReference type="ARBA" id="ARBA00011925"/>
    </source>
</evidence>
<dbReference type="PANTHER" id="PTHR11006:SF53">
    <property type="entry name" value="PROTEIN ARGININE N-METHYLTRANSFERASE 3"/>
    <property type="match status" value="1"/>
</dbReference>
<dbReference type="InterPro" id="IPR036236">
    <property type="entry name" value="Znf_C2H2_sf"/>
</dbReference>
<evidence type="ECO:0000259" key="15">
    <source>
        <dbReference type="Pfam" id="PF22528"/>
    </source>
</evidence>
<evidence type="ECO:0000256" key="13">
    <source>
        <dbReference type="SAM" id="MobiDB-lite"/>
    </source>
</evidence>
<keyword evidence="8" id="KW-0863">Zinc-finger</keyword>
<feature type="domain" description="Protein arginine N-methyltransferase" evidence="15">
    <location>
        <begin position="498"/>
        <end position="555"/>
    </location>
</feature>
<feature type="compositionally biased region" description="Low complexity" evidence="13">
    <location>
        <begin position="7"/>
        <end position="19"/>
    </location>
</feature>
<dbReference type="InterPro" id="IPR029063">
    <property type="entry name" value="SAM-dependent_MTases_sf"/>
</dbReference>
<keyword evidence="9" id="KW-0862">Zinc</keyword>
<dbReference type="CDD" id="cd02440">
    <property type="entry name" value="AdoMet_MTases"/>
    <property type="match status" value="1"/>
</dbReference>
<evidence type="ECO:0000313" key="17">
    <source>
        <dbReference type="Proteomes" id="UP000094043"/>
    </source>
</evidence>
<gene>
    <name evidence="16" type="ORF">L203_102015</name>
</gene>
<feature type="region of interest" description="Disordered" evidence="13">
    <location>
        <begin position="1"/>
        <end position="32"/>
    </location>
</feature>
<accession>A0AAJ8JR12</accession>
<evidence type="ECO:0000256" key="10">
    <source>
        <dbReference type="ARBA" id="ARBA00047384"/>
    </source>
</evidence>
<dbReference type="GO" id="GO:0008270">
    <property type="term" value="F:zinc ion binding"/>
    <property type="evidence" value="ECO:0007669"/>
    <property type="project" value="UniProtKB-KW"/>
</dbReference>
<dbReference type="Pfam" id="PF22528">
    <property type="entry name" value="PRMT_C"/>
    <property type="match status" value="2"/>
</dbReference>
<dbReference type="GO" id="GO:0035242">
    <property type="term" value="F:protein-arginine omega-N asymmetric methyltransferase activity"/>
    <property type="evidence" value="ECO:0007669"/>
    <property type="project" value="UniProtKB-EC"/>
</dbReference>